<reference evidence="2 3" key="1">
    <citation type="submission" date="2019-06" db="EMBL/GenBank/DDBJ databases">
        <title>Whole genome shotgun sequence of Streptomyces cacaoi subsp. cacaoi NBRC 12748.</title>
        <authorList>
            <person name="Hosoyama A."/>
            <person name="Uohara A."/>
            <person name="Ohji S."/>
            <person name="Ichikawa N."/>
        </authorList>
    </citation>
    <scope>NUCLEOTIDE SEQUENCE [LARGE SCALE GENOMIC DNA]</scope>
    <source>
        <strain evidence="2 3">NBRC 12748</strain>
    </source>
</reference>
<keyword evidence="3" id="KW-1185">Reference proteome</keyword>
<proteinExistence type="predicted"/>
<dbReference type="EMBL" id="BJMM01000051">
    <property type="protein sequence ID" value="GEB53451.1"/>
    <property type="molecule type" value="Genomic_DNA"/>
</dbReference>
<accession>A0A4Y3R743</accession>
<evidence type="ECO:0000313" key="3">
    <source>
        <dbReference type="Proteomes" id="UP000319210"/>
    </source>
</evidence>
<evidence type="ECO:0000256" key="1">
    <source>
        <dbReference type="SAM" id="MobiDB-lite"/>
    </source>
</evidence>
<evidence type="ECO:0008006" key="4">
    <source>
        <dbReference type="Google" id="ProtNLM"/>
    </source>
</evidence>
<name>A0A4Y3R743_STRCI</name>
<gene>
    <name evidence="2" type="ORF">SCA03_60020</name>
</gene>
<feature type="region of interest" description="Disordered" evidence="1">
    <location>
        <begin position="1"/>
        <end position="40"/>
    </location>
</feature>
<sequence length="412" mass="46005">MSEPRAIPGTRAPEAPGNSPGAAAPGTPGTSGGRRAVSRVGPLRRLRLHAGYRLRNSGSPLLTRSRTRWESRDGAAFPAVVSHMGGMSVAYAGLPEGLRYTLEFTELQREGDGVPAAERARETVRGHRLADPAQLPDADLVIVGTSAAKARRLPAAASLVCPMRFHFVVDIDADAETLHRRVSRRERAQYLRNQRLAQWTWETENDPELFDFFYDRIYRPTMRQSHGDRERVEEKEASHECLFRTGRLFFLRQGGARIGGALCHWNPSAKVLTLRLFGVLDGDTEHYASGALGAVFHFLILWSAENGVRRLDFGGTEPFLSKGTFQWKRRFGTRIVLPPNHFGEKRLWLQVRRDSPAVRDFLVANPVLAEAPDGSLEAVYFHDRDRPARVGLSAKSPDKYPVRHVELDAFLG</sequence>
<dbReference type="Proteomes" id="UP000319210">
    <property type="component" value="Unassembled WGS sequence"/>
</dbReference>
<dbReference type="InterPro" id="IPR016181">
    <property type="entry name" value="Acyl_CoA_acyltransferase"/>
</dbReference>
<organism evidence="2 3">
    <name type="scientific">Streptomyces cacaoi</name>
    <dbReference type="NCBI Taxonomy" id="1898"/>
    <lineage>
        <taxon>Bacteria</taxon>
        <taxon>Bacillati</taxon>
        <taxon>Actinomycetota</taxon>
        <taxon>Actinomycetes</taxon>
        <taxon>Kitasatosporales</taxon>
        <taxon>Streptomycetaceae</taxon>
        <taxon>Streptomyces</taxon>
    </lineage>
</organism>
<dbReference type="AlphaFoldDB" id="A0A4Y3R743"/>
<evidence type="ECO:0000313" key="2">
    <source>
        <dbReference type="EMBL" id="GEB53451.1"/>
    </source>
</evidence>
<dbReference type="Gene3D" id="3.40.630.30">
    <property type="match status" value="1"/>
</dbReference>
<dbReference type="SUPFAM" id="SSF55729">
    <property type="entry name" value="Acyl-CoA N-acyltransferases (Nat)"/>
    <property type="match status" value="1"/>
</dbReference>
<dbReference type="OrthoDB" id="3400076at2"/>
<dbReference type="RefSeq" id="WP_141275754.1">
    <property type="nucleotide sequence ID" value="NZ_BJMM01000051.1"/>
</dbReference>
<comment type="caution">
    <text evidence="2">The sequence shown here is derived from an EMBL/GenBank/DDBJ whole genome shotgun (WGS) entry which is preliminary data.</text>
</comment>
<protein>
    <recommendedName>
        <fullName evidence="4">BioF2-like acetyltransferase domain-containing protein</fullName>
    </recommendedName>
</protein>
<feature type="compositionally biased region" description="Low complexity" evidence="1">
    <location>
        <begin position="12"/>
        <end position="28"/>
    </location>
</feature>